<evidence type="ECO:0000313" key="2">
    <source>
        <dbReference type="EMBL" id="KZT54559.1"/>
    </source>
</evidence>
<dbReference type="EMBL" id="KV424011">
    <property type="protein sequence ID" value="KZT54559.1"/>
    <property type="molecule type" value="Genomic_DNA"/>
</dbReference>
<proteinExistence type="predicted"/>
<dbReference type="InParanoid" id="A0A165ECH5"/>
<dbReference type="Proteomes" id="UP000076842">
    <property type="component" value="Unassembled WGS sequence"/>
</dbReference>
<name>A0A165ECH5_9BASI</name>
<feature type="region of interest" description="Disordered" evidence="1">
    <location>
        <begin position="1"/>
        <end position="23"/>
    </location>
</feature>
<gene>
    <name evidence="2" type="ORF">CALCODRAFT_380039</name>
</gene>
<dbReference type="AlphaFoldDB" id="A0A165ECH5"/>
<sequence length="149" mass="16728">MRQNNWSRRVAQKPGGEFDARSHVPMGRPLPGWFASVTGRRMEEFWSRAGWVGAPARLPRAMEIEMNALMHCVSGVLSEGKRKAGCEPIGPRRPLPPARAAASLFVSGAPAGRRQGRRLRENMGMALITKWARVNLAVFRRERWRAELA</sequence>
<protein>
    <submittedName>
        <fullName evidence="2">Uncharacterized protein</fullName>
    </submittedName>
</protein>
<accession>A0A165ECH5</accession>
<keyword evidence="3" id="KW-1185">Reference proteome</keyword>
<evidence type="ECO:0000256" key="1">
    <source>
        <dbReference type="SAM" id="MobiDB-lite"/>
    </source>
</evidence>
<reference evidence="2 3" key="1">
    <citation type="journal article" date="2016" name="Mol. Biol. Evol.">
        <title>Comparative Genomics of Early-Diverging Mushroom-Forming Fungi Provides Insights into the Origins of Lignocellulose Decay Capabilities.</title>
        <authorList>
            <person name="Nagy L.G."/>
            <person name="Riley R."/>
            <person name="Tritt A."/>
            <person name="Adam C."/>
            <person name="Daum C."/>
            <person name="Floudas D."/>
            <person name="Sun H."/>
            <person name="Yadav J.S."/>
            <person name="Pangilinan J."/>
            <person name="Larsson K.H."/>
            <person name="Matsuura K."/>
            <person name="Barry K."/>
            <person name="Labutti K."/>
            <person name="Kuo R."/>
            <person name="Ohm R.A."/>
            <person name="Bhattacharya S.S."/>
            <person name="Shirouzu T."/>
            <person name="Yoshinaga Y."/>
            <person name="Martin F.M."/>
            <person name="Grigoriev I.V."/>
            <person name="Hibbett D.S."/>
        </authorList>
    </citation>
    <scope>NUCLEOTIDE SEQUENCE [LARGE SCALE GENOMIC DNA]</scope>
    <source>
        <strain evidence="2 3">HHB12733</strain>
    </source>
</reference>
<evidence type="ECO:0000313" key="3">
    <source>
        <dbReference type="Proteomes" id="UP000076842"/>
    </source>
</evidence>
<organism evidence="2 3">
    <name type="scientific">Calocera cornea HHB12733</name>
    <dbReference type="NCBI Taxonomy" id="1353952"/>
    <lineage>
        <taxon>Eukaryota</taxon>
        <taxon>Fungi</taxon>
        <taxon>Dikarya</taxon>
        <taxon>Basidiomycota</taxon>
        <taxon>Agaricomycotina</taxon>
        <taxon>Dacrymycetes</taxon>
        <taxon>Dacrymycetales</taxon>
        <taxon>Dacrymycetaceae</taxon>
        <taxon>Calocera</taxon>
    </lineage>
</organism>